<accession>A0A6A4PHC5</accession>
<dbReference type="EMBL" id="WOCE01000013">
    <property type="protein sequence ID" value="KAE9600931.1"/>
    <property type="molecule type" value="Genomic_DNA"/>
</dbReference>
<keyword evidence="3" id="KW-1185">Reference proteome</keyword>
<reference evidence="3" key="1">
    <citation type="journal article" date="2020" name="Nat. Commun.">
        <title>Genome sequence of the cluster root forming white lupin.</title>
        <authorList>
            <person name="Hufnagel B."/>
            <person name="Marques A."/>
            <person name="Soriano A."/>
            <person name="Marques L."/>
            <person name="Divol F."/>
            <person name="Doumas P."/>
            <person name="Sallet E."/>
            <person name="Mancinotti D."/>
            <person name="Carrere S."/>
            <person name="Marande W."/>
            <person name="Arribat S."/>
            <person name="Keller J."/>
            <person name="Huneau C."/>
            <person name="Blein T."/>
            <person name="Aime D."/>
            <person name="Laguerre M."/>
            <person name="Taylor J."/>
            <person name="Schubert V."/>
            <person name="Nelson M."/>
            <person name="Geu-Flores F."/>
            <person name="Crespi M."/>
            <person name="Gallardo-Guerrero K."/>
            <person name="Delaux P.-M."/>
            <person name="Salse J."/>
            <person name="Berges H."/>
            <person name="Guyot R."/>
            <person name="Gouzy J."/>
            <person name="Peret B."/>
        </authorList>
    </citation>
    <scope>NUCLEOTIDE SEQUENCE [LARGE SCALE GENOMIC DNA]</scope>
    <source>
        <strain evidence="3">cv. Amiga</strain>
    </source>
</reference>
<evidence type="ECO:0000256" key="1">
    <source>
        <dbReference type="SAM" id="Phobius"/>
    </source>
</evidence>
<evidence type="ECO:0000313" key="3">
    <source>
        <dbReference type="Proteomes" id="UP000447434"/>
    </source>
</evidence>
<name>A0A6A4PHC5_LUPAL</name>
<evidence type="ECO:0000313" key="2">
    <source>
        <dbReference type="EMBL" id="KAE9600931.1"/>
    </source>
</evidence>
<feature type="transmembrane region" description="Helical" evidence="1">
    <location>
        <begin position="26"/>
        <end position="49"/>
    </location>
</feature>
<sequence>MYPSPQVCFSFCISIMGQIISVGQMVCFFFLAFVIPLTTFVLVNLHALFDLQASPNLLFSSLRKGK</sequence>
<protein>
    <submittedName>
        <fullName evidence="2">Uncharacterized protein</fullName>
    </submittedName>
</protein>
<dbReference type="Proteomes" id="UP000447434">
    <property type="component" value="Chromosome 13"/>
</dbReference>
<proteinExistence type="predicted"/>
<comment type="caution">
    <text evidence="2">The sequence shown here is derived from an EMBL/GenBank/DDBJ whole genome shotgun (WGS) entry which is preliminary data.</text>
</comment>
<keyword evidence="1" id="KW-0812">Transmembrane</keyword>
<keyword evidence="1" id="KW-0472">Membrane</keyword>
<keyword evidence="1" id="KW-1133">Transmembrane helix</keyword>
<dbReference type="AlphaFoldDB" id="A0A6A4PHC5"/>
<organism evidence="2 3">
    <name type="scientific">Lupinus albus</name>
    <name type="common">White lupine</name>
    <name type="synonym">Lupinus termis</name>
    <dbReference type="NCBI Taxonomy" id="3870"/>
    <lineage>
        <taxon>Eukaryota</taxon>
        <taxon>Viridiplantae</taxon>
        <taxon>Streptophyta</taxon>
        <taxon>Embryophyta</taxon>
        <taxon>Tracheophyta</taxon>
        <taxon>Spermatophyta</taxon>
        <taxon>Magnoliopsida</taxon>
        <taxon>eudicotyledons</taxon>
        <taxon>Gunneridae</taxon>
        <taxon>Pentapetalae</taxon>
        <taxon>rosids</taxon>
        <taxon>fabids</taxon>
        <taxon>Fabales</taxon>
        <taxon>Fabaceae</taxon>
        <taxon>Papilionoideae</taxon>
        <taxon>50 kb inversion clade</taxon>
        <taxon>genistoids sensu lato</taxon>
        <taxon>core genistoids</taxon>
        <taxon>Genisteae</taxon>
        <taxon>Lupinus</taxon>
    </lineage>
</organism>
<gene>
    <name evidence="2" type="ORF">Lalb_Chr13g0292281</name>
</gene>